<comment type="caution">
    <text evidence="5">The sequence shown here is derived from an EMBL/GenBank/DDBJ whole genome shotgun (WGS) entry which is preliminary data.</text>
</comment>
<evidence type="ECO:0000313" key="6">
    <source>
        <dbReference type="Proteomes" id="UP000295558"/>
    </source>
</evidence>
<evidence type="ECO:0000256" key="1">
    <source>
        <dbReference type="ARBA" id="ARBA00023015"/>
    </source>
</evidence>
<keyword evidence="2" id="KW-0238">DNA-binding</keyword>
<accession>A0A4R6ZI82</accession>
<dbReference type="PANTHER" id="PTHR33204:SF29">
    <property type="entry name" value="TRANSCRIPTIONAL REGULATOR"/>
    <property type="match status" value="1"/>
</dbReference>
<dbReference type="InterPro" id="IPR036388">
    <property type="entry name" value="WH-like_DNA-bd_sf"/>
</dbReference>
<keyword evidence="1" id="KW-0805">Transcription regulation</keyword>
<sequence>MQKRKTDFSCGADVTSSVIGGKWKLQILFHLMDKTIRFNEFRRLIPGITQRMLTLQLRELEEDGIVYRKVYNQIPPKVEYSLTDLGHTLIPLVRAMCDWGMINGATIVENRTITEHEKEPSQL</sequence>
<dbReference type="STRING" id="1265846.PROCOU_13583"/>
<dbReference type="SUPFAM" id="SSF46785">
    <property type="entry name" value="Winged helix' DNA-binding domain"/>
    <property type="match status" value="1"/>
</dbReference>
<dbReference type="PANTHER" id="PTHR33204">
    <property type="entry name" value="TRANSCRIPTIONAL REGULATOR, MARR FAMILY"/>
    <property type="match status" value="1"/>
</dbReference>
<organism evidence="5 6">
    <name type="scientific">Listeria rocourtiae</name>
    <dbReference type="NCBI Taxonomy" id="647910"/>
    <lineage>
        <taxon>Bacteria</taxon>
        <taxon>Bacillati</taxon>
        <taxon>Bacillota</taxon>
        <taxon>Bacilli</taxon>
        <taxon>Bacillales</taxon>
        <taxon>Listeriaceae</taxon>
        <taxon>Listeria</taxon>
    </lineage>
</organism>
<name>A0A4R6ZI82_9LIST</name>
<proteinExistence type="predicted"/>
<dbReference type="Pfam" id="PF01638">
    <property type="entry name" value="HxlR"/>
    <property type="match status" value="1"/>
</dbReference>
<dbReference type="PROSITE" id="PS51118">
    <property type="entry name" value="HTH_HXLR"/>
    <property type="match status" value="1"/>
</dbReference>
<evidence type="ECO:0000259" key="4">
    <source>
        <dbReference type="PROSITE" id="PS51118"/>
    </source>
</evidence>
<dbReference type="EMBL" id="SNZK01000010">
    <property type="protein sequence ID" value="TDR52021.1"/>
    <property type="molecule type" value="Genomic_DNA"/>
</dbReference>
<protein>
    <submittedName>
        <fullName evidence="5">HxlR family transcriptional regulator</fullName>
    </submittedName>
</protein>
<keyword evidence="6" id="KW-1185">Reference proteome</keyword>
<keyword evidence="3" id="KW-0804">Transcription</keyword>
<dbReference type="InterPro" id="IPR002577">
    <property type="entry name" value="HTH_HxlR"/>
</dbReference>
<dbReference type="Gene3D" id="1.10.10.10">
    <property type="entry name" value="Winged helix-like DNA-binding domain superfamily/Winged helix DNA-binding domain"/>
    <property type="match status" value="1"/>
</dbReference>
<dbReference type="OrthoDB" id="9791143at2"/>
<evidence type="ECO:0000313" key="5">
    <source>
        <dbReference type="EMBL" id="TDR52021.1"/>
    </source>
</evidence>
<dbReference type="GO" id="GO:0003677">
    <property type="term" value="F:DNA binding"/>
    <property type="evidence" value="ECO:0007669"/>
    <property type="project" value="UniProtKB-KW"/>
</dbReference>
<dbReference type="Proteomes" id="UP000295558">
    <property type="component" value="Unassembled WGS sequence"/>
</dbReference>
<reference evidence="5 6" key="1">
    <citation type="submission" date="2019-03" db="EMBL/GenBank/DDBJ databases">
        <title>Genomic Encyclopedia of Type Strains, Phase III (KMG-III): the genomes of soil and plant-associated and newly described type strains.</title>
        <authorList>
            <person name="Whitman W."/>
        </authorList>
    </citation>
    <scope>NUCLEOTIDE SEQUENCE [LARGE SCALE GENOMIC DNA]</scope>
    <source>
        <strain evidence="5 6">CECT 7972</strain>
    </source>
</reference>
<feature type="domain" description="HTH hxlR-type" evidence="4">
    <location>
        <begin position="10"/>
        <end position="108"/>
    </location>
</feature>
<evidence type="ECO:0000256" key="3">
    <source>
        <dbReference type="ARBA" id="ARBA00023163"/>
    </source>
</evidence>
<gene>
    <name evidence="5" type="ORF">DFP96_11098</name>
</gene>
<dbReference type="RefSeq" id="WP_133620905.1">
    <property type="nucleotide sequence ID" value="NZ_JAASUO010000008.1"/>
</dbReference>
<dbReference type="AlphaFoldDB" id="A0A4R6ZI82"/>
<evidence type="ECO:0000256" key="2">
    <source>
        <dbReference type="ARBA" id="ARBA00023125"/>
    </source>
</evidence>
<dbReference type="InterPro" id="IPR036390">
    <property type="entry name" value="WH_DNA-bd_sf"/>
</dbReference>